<dbReference type="GO" id="GO:0005886">
    <property type="term" value="C:plasma membrane"/>
    <property type="evidence" value="ECO:0007669"/>
    <property type="project" value="UniProtKB-SubCell"/>
</dbReference>
<dbReference type="CDD" id="cd07346">
    <property type="entry name" value="ABC_6TM_exporters"/>
    <property type="match status" value="1"/>
</dbReference>
<keyword evidence="3 8" id="KW-0812">Transmembrane</keyword>
<comment type="similarity">
    <text evidence="2">Belongs to the ABC transporter superfamily.</text>
</comment>
<dbReference type="PROSITE" id="PS50929">
    <property type="entry name" value="ABC_TM1F"/>
    <property type="match status" value="1"/>
</dbReference>
<dbReference type="SUPFAM" id="SSF52540">
    <property type="entry name" value="P-loop containing nucleoside triphosphate hydrolases"/>
    <property type="match status" value="1"/>
</dbReference>
<evidence type="ECO:0000259" key="10">
    <source>
        <dbReference type="PROSITE" id="PS50929"/>
    </source>
</evidence>
<reference evidence="11" key="1">
    <citation type="submission" date="2022-11" db="EMBL/GenBank/DDBJ databases">
        <title>WGS of Natronobacillus azotifigens 24KS-1, an anaerobic diazotrophic haloalkaliphile from soda-rich habitats.</title>
        <authorList>
            <person name="Sorokin D.Y."/>
            <person name="Merkel A.Y."/>
        </authorList>
    </citation>
    <scope>NUCLEOTIDE SEQUENCE</scope>
    <source>
        <strain evidence="11">24KS-1</strain>
    </source>
</reference>
<dbReference type="InterPro" id="IPR027417">
    <property type="entry name" value="P-loop_NTPase"/>
</dbReference>
<evidence type="ECO:0000313" key="12">
    <source>
        <dbReference type="Proteomes" id="UP001084197"/>
    </source>
</evidence>
<dbReference type="PANTHER" id="PTHR43394">
    <property type="entry name" value="ATP-DEPENDENT PERMEASE MDL1, MITOCHONDRIAL"/>
    <property type="match status" value="1"/>
</dbReference>
<dbReference type="SUPFAM" id="SSF90123">
    <property type="entry name" value="ABC transporter transmembrane region"/>
    <property type="match status" value="1"/>
</dbReference>
<gene>
    <name evidence="11" type="ORF">OWO01_07685</name>
</gene>
<keyword evidence="6 8" id="KW-1133">Transmembrane helix</keyword>
<dbReference type="PROSITE" id="PS00211">
    <property type="entry name" value="ABC_TRANSPORTER_1"/>
    <property type="match status" value="1"/>
</dbReference>
<dbReference type="InterPro" id="IPR011527">
    <property type="entry name" value="ABC1_TM_dom"/>
</dbReference>
<feature type="transmembrane region" description="Helical" evidence="8">
    <location>
        <begin position="79"/>
        <end position="99"/>
    </location>
</feature>
<evidence type="ECO:0000256" key="8">
    <source>
        <dbReference type="SAM" id="Phobius"/>
    </source>
</evidence>
<dbReference type="PROSITE" id="PS50893">
    <property type="entry name" value="ABC_TRANSPORTER_2"/>
    <property type="match status" value="1"/>
</dbReference>
<dbReference type="InterPro" id="IPR039421">
    <property type="entry name" value="Type_1_exporter"/>
</dbReference>
<evidence type="ECO:0000256" key="1">
    <source>
        <dbReference type="ARBA" id="ARBA00004651"/>
    </source>
</evidence>
<dbReference type="Pfam" id="PF00664">
    <property type="entry name" value="ABC_membrane"/>
    <property type="match status" value="1"/>
</dbReference>
<feature type="transmembrane region" description="Helical" evidence="8">
    <location>
        <begin position="38"/>
        <end position="59"/>
    </location>
</feature>
<dbReference type="FunFam" id="3.40.50.300:FF:000218">
    <property type="entry name" value="Multidrug ABC transporter ATP-binding protein"/>
    <property type="match status" value="1"/>
</dbReference>
<keyword evidence="5 11" id="KW-0067">ATP-binding</keyword>
<evidence type="ECO:0000256" key="2">
    <source>
        <dbReference type="ARBA" id="ARBA00005417"/>
    </source>
</evidence>
<feature type="domain" description="ABC transporter" evidence="9">
    <location>
        <begin position="358"/>
        <end position="593"/>
    </location>
</feature>
<protein>
    <submittedName>
        <fullName evidence="11">ABC transporter ATP-binding protein</fullName>
    </submittedName>
</protein>
<proteinExistence type="inferred from homology"/>
<evidence type="ECO:0000256" key="4">
    <source>
        <dbReference type="ARBA" id="ARBA00022741"/>
    </source>
</evidence>
<feature type="domain" description="ABC transmembrane type-1" evidence="10">
    <location>
        <begin position="56"/>
        <end position="325"/>
    </location>
</feature>
<evidence type="ECO:0000256" key="5">
    <source>
        <dbReference type="ARBA" id="ARBA00022840"/>
    </source>
</evidence>
<feature type="transmembrane region" description="Helical" evidence="8">
    <location>
        <begin position="157"/>
        <end position="175"/>
    </location>
</feature>
<dbReference type="EMBL" id="JAPRAT010000012">
    <property type="protein sequence ID" value="MCZ0703090.1"/>
    <property type="molecule type" value="Genomic_DNA"/>
</dbReference>
<dbReference type="InterPro" id="IPR017871">
    <property type="entry name" value="ABC_transporter-like_CS"/>
</dbReference>
<dbReference type="SMART" id="SM00382">
    <property type="entry name" value="AAA"/>
    <property type="match status" value="1"/>
</dbReference>
<dbReference type="Gene3D" id="3.40.50.300">
    <property type="entry name" value="P-loop containing nucleotide triphosphate hydrolases"/>
    <property type="match status" value="1"/>
</dbReference>
<keyword evidence="7 8" id="KW-0472">Membrane</keyword>
<dbReference type="GO" id="GO:0015421">
    <property type="term" value="F:ABC-type oligopeptide transporter activity"/>
    <property type="evidence" value="ECO:0007669"/>
    <property type="project" value="TreeGrafter"/>
</dbReference>
<accession>A0A9J6RBM6</accession>
<dbReference type="InterPro" id="IPR036640">
    <property type="entry name" value="ABC1_TM_sf"/>
</dbReference>
<keyword evidence="4" id="KW-0547">Nucleotide-binding</keyword>
<comment type="caution">
    <text evidence="11">The sequence shown here is derived from an EMBL/GenBank/DDBJ whole genome shotgun (WGS) entry which is preliminary data.</text>
</comment>
<comment type="subcellular location">
    <subcellularLocation>
        <location evidence="1">Cell membrane</location>
        <topology evidence="1">Multi-pass membrane protein</topology>
    </subcellularLocation>
</comment>
<dbReference type="Gene3D" id="1.20.1560.10">
    <property type="entry name" value="ABC transporter type 1, transmembrane domain"/>
    <property type="match status" value="1"/>
</dbReference>
<dbReference type="PANTHER" id="PTHR43394:SF1">
    <property type="entry name" value="ATP-BINDING CASSETTE SUB-FAMILY B MEMBER 10, MITOCHONDRIAL"/>
    <property type="match status" value="1"/>
</dbReference>
<dbReference type="RefSeq" id="WP_268779860.1">
    <property type="nucleotide sequence ID" value="NZ_JAPRAT010000012.1"/>
</dbReference>
<dbReference type="Proteomes" id="UP001084197">
    <property type="component" value="Unassembled WGS sequence"/>
</dbReference>
<dbReference type="GO" id="GO:0005524">
    <property type="term" value="F:ATP binding"/>
    <property type="evidence" value="ECO:0007669"/>
    <property type="project" value="UniProtKB-KW"/>
</dbReference>
<name>A0A9J6RBM6_9BACI</name>
<sequence>MGRKKEEQIDYETLFNENSDKLKKPFLFLAAVYKGQRLNLFFSFFFFLIKHSPVWIIPIITANMINIASNPAERDLSGIWINLLVISIIIAQNIPAQYFHISFLSKASRQVESGLRSTLMRKLQHLSISYHGELRAGRLQAKVLRDVENIEVLSKQIMFTFSAAITNVVVAIGVTAYQNGIVALFFILVIPIGIGLVYFFKKSLLSRNRIFRKQIETMSGQVTETLTMIPVTRAHGLEDLEIEKTDHTLQNLKGKGYRLDLAEALFGASGWVVFQMFQMFCLVFTSILALRGQIQVGDIAMYQGFFNSILMSINHIINVYPQLAKGYESIISVSEVLLSNDINEYNGTKKIEHIDGNIQFNNVSFHYNDTAKHVLRDVNIDVNRGECIALVGESGAGKSTILSMLVGFYKPTKGSILIDGIALDDLDLQSYRQKIAVVPQNTILFSGSIRENIMYGLSNVKEEKIQEVIEMANLRDVIEEMPDGIETHIGEHGNKMSGGQRQRIAIARAIIRNPQLILLDEATSALDNKSEFRIQEAIRELIKGRTTFIVAHRLSTIRDADRIIVMKNGECVETGTYEELLEKKGEFYQLKQMQG</sequence>
<feature type="transmembrane region" description="Helical" evidence="8">
    <location>
        <begin position="265"/>
        <end position="290"/>
    </location>
</feature>
<evidence type="ECO:0000256" key="3">
    <source>
        <dbReference type="ARBA" id="ARBA00022692"/>
    </source>
</evidence>
<feature type="transmembrane region" description="Helical" evidence="8">
    <location>
        <begin position="181"/>
        <end position="200"/>
    </location>
</feature>
<dbReference type="GO" id="GO:0016887">
    <property type="term" value="F:ATP hydrolysis activity"/>
    <property type="evidence" value="ECO:0007669"/>
    <property type="project" value="InterPro"/>
</dbReference>
<organism evidence="11 12">
    <name type="scientific">Natronobacillus azotifigens</name>
    <dbReference type="NCBI Taxonomy" id="472978"/>
    <lineage>
        <taxon>Bacteria</taxon>
        <taxon>Bacillati</taxon>
        <taxon>Bacillota</taxon>
        <taxon>Bacilli</taxon>
        <taxon>Bacillales</taxon>
        <taxon>Bacillaceae</taxon>
        <taxon>Natronobacillus</taxon>
    </lineage>
</organism>
<evidence type="ECO:0000256" key="6">
    <source>
        <dbReference type="ARBA" id="ARBA00022989"/>
    </source>
</evidence>
<keyword evidence="12" id="KW-1185">Reference proteome</keyword>
<evidence type="ECO:0000313" key="11">
    <source>
        <dbReference type="EMBL" id="MCZ0703090.1"/>
    </source>
</evidence>
<dbReference type="Pfam" id="PF00005">
    <property type="entry name" value="ABC_tran"/>
    <property type="match status" value="1"/>
</dbReference>
<dbReference type="InterPro" id="IPR003439">
    <property type="entry name" value="ABC_transporter-like_ATP-bd"/>
</dbReference>
<evidence type="ECO:0000259" key="9">
    <source>
        <dbReference type="PROSITE" id="PS50893"/>
    </source>
</evidence>
<evidence type="ECO:0000256" key="7">
    <source>
        <dbReference type="ARBA" id="ARBA00023136"/>
    </source>
</evidence>
<dbReference type="InterPro" id="IPR003593">
    <property type="entry name" value="AAA+_ATPase"/>
</dbReference>
<dbReference type="AlphaFoldDB" id="A0A9J6RBM6"/>